<dbReference type="GO" id="GO:0019005">
    <property type="term" value="C:SCF ubiquitin ligase complex"/>
    <property type="evidence" value="ECO:0007669"/>
    <property type="project" value="TreeGrafter"/>
</dbReference>
<gene>
    <name evidence="2" type="ORF">CTI12_AA471040</name>
</gene>
<dbReference type="PANTHER" id="PTHR16134:SF43">
    <property type="entry name" value="CORONATINE-INSENSITIVE PROTEIN 1"/>
    <property type="match status" value="1"/>
</dbReference>
<protein>
    <submittedName>
        <fullName evidence="2">Leucine-rich repeat, cysteine-containing subtype</fullName>
    </submittedName>
</protein>
<proteinExistence type="predicted"/>
<dbReference type="EMBL" id="PKPP01008472">
    <property type="protein sequence ID" value="PWA50614.1"/>
    <property type="molecule type" value="Genomic_DNA"/>
</dbReference>
<dbReference type="PANTHER" id="PTHR16134">
    <property type="entry name" value="F-BOX/TPR REPEAT PROTEIN POF3"/>
    <property type="match status" value="1"/>
</dbReference>
<keyword evidence="3" id="KW-1185">Reference proteome</keyword>
<dbReference type="OrthoDB" id="550575at2759"/>
<dbReference type="STRING" id="35608.A0A2U1LNQ9"/>
<dbReference type="Gene3D" id="3.80.10.10">
    <property type="entry name" value="Ribonuclease Inhibitor"/>
    <property type="match status" value="1"/>
</dbReference>
<dbReference type="AlphaFoldDB" id="A0A2U1LNQ9"/>
<dbReference type="Pfam" id="PF18511">
    <property type="entry name" value="F-box_5"/>
    <property type="match status" value="1"/>
</dbReference>
<reference evidence="2 3" key="1">
    <citation type="journal article" date="2018" name="Mol. Plant">
        <title>The genome of Artemisia annua provides insight into the evolution of Asteraceae family and artemisinin biosynthesis.</title>
        <authorList>
            <person name="Shen Q."/>
            <person name="Zhang L."/>
            <person name="Liao Z."/>
            <person name="Wang S."/>
            <person name="Yan T."/>
            <person name="Shi P."/>
            <person name="Liu M."/>
            <person name="Fu X."/>
            <person name="Pan Q."/>
            <person name="Wang Y."/>
            <person name="Lv Z."/>
            <person name="Lu X."/>
            <person name="Zhang F."/>
            <person name="Jiang W."/>
            <person name="Ma Y."/>
            <person name="Chen M."/>
            <person name="Hao X."/>
            <person name="Li L."/>
            <person name="Tang Y."/>
            <person name="Lv G."/>
            <person name="Zhou Y."/>
            <person name="Sun X."/>
            <person name="Brodelius P.E."/>
            <person name="Rose J.K.C."/>
            <person name="Tang K."/>
        </authorList>
    </citation>
    <scope>NUCLEOTIDE SEQUENCE [LARGE SCALE GENOMIC DNA]</scope>
    <source>
        <strain evidence="3">cv. Huhao1</strain>
        <tissue evidence="2">Leaf</tissue>
    </source>
</reference>
<evidence type="ECO:0000313" key="2">
    <source>
        <dbReference type="EMBL" id="PWA50614.1"/>
    </source>
</evidence>
<dbReference type="InterPro" id="IPR032675">
    <property type="entry name" value="LRR_dom_sf"/>
</dbReference>
<dbReference type="Proteomes" id="UP000245207">
    <property type="component" value="Unassembled WGS sequence"/>
</dbReference>
<dbReference type="SUPFAM" id="SSF52047">
    <property type="entry name" value="RNI-like"/>
    <property type="match status" value="1"/>
</dbReference>
<accession>A0A2U1LNQ9</accession>
<dbReference type="Gene3D" id="1.20.1280.50">
    <property type="match status" value="1"/>
</dbReference>
<name>A0A2U1LNQ9_ARTAN</name>
<dbReference type="SMART" id="SM00367">
    <property type="entry name" value="LRR_CC"/>
    <property type="match status" value="5"/>
</dbReference>
<sequence>MAPTKNTSEVTKVGEEVLDLVIPYIHNVEDRNSVSLVSRKVCEIDGITRKRLTVHTLLYTKPASLSKRFPFIESLTLKGTPSRFNDDYAVRITPWIQQLALKFRCLKELHIHSLVVHDNDLEKLARTRGKDLRSLKIKWCKGFSTDGLRHVSNHCNQLRTLSLVNCHLVKDGIWFHQLALNSTVLERLHVMRIDISDYSEDVTLLAKNCCNSLISLKIGKCYLSKLRDAFRYAARLEHFGGDICNEESQLVGFQFPPNMRSLITGDLPVTRYSIVLPFLIQIRKLKLESVDFPFDRDKKCQCLLFKRCPNLEVLYTEDVCGDRGLQVISKFCKKLRKLTYKRVATHVGLVVVAKGCTNLESLKVRLEDISNEALECLGAHLKNLREFRMYLDRKYRTTDLPLDNGIRAMLMGCSKLERLDIRLSLSHWHGGLTDVGSLTNVGLEYIVKYGANLRSLSLTLIGNSNAGLVKLTEGCPRLRKLKLWYCPFSKQAVASSVFILPSLSGRGGGGGLQLGRYLVQRPKYALSNTPTHSHIKDIINGLNKENTITSENGRLSKEEIKKKHENAIANTAEWLHDIDSASVNNLQSKQARLESSCKQLF</sequence>
<dbReference type="GO" id="GO:0031146">
    <property type="term" value="P:SCF-dependent proteasomal ubiquitin-dependent protein catabolic process"/>
    <property type="evidence" value="ECO:0007669"/>
    <property type="project" value="TreeGrafter"/>
</dbReference>
<organism evidence="2 3">
    <name type="scientific">Artemisia annua</name>
    <name type="common">Sweet wormwood</name>
    <dbReference type="NCBI Taxonomy" id="35608"/>
    <lineage>
        <taxon>Eukaryota</taxon>
        <taxon>Viridiplantae</taxon>
        <taxon>Streptophyta</taxon>
        <taxon>Embryophyta</taxon>
        <taxon>Tracheophyta</taxon>
        <taxon>Spermatophyta</taxon>
        <taxon>Magnoliopsida</taxon>
        <taxon>eudicotyledons</taxon>
        <taxon>Gunneridae</taxon>
        <taxon>Pentapetalae</taxon>
        <taxon>asterids</taxon>
        <taxon>campanulids</taxon>
        <taxon>Asterales</taxon>
        <taxon>Asteraceae</taxon>
        <taxon>Asteroideae</taxon>
        <taxon>Anthemideae</taxon>
        <taxon>Artemisiinae</taxon>
        <taxon>Artemisia</taxon>
    </lineage>
</organism>
<evidence type="ECO:0000313" key="3">
    <source>
        <dbReference type="Proteomes" id="UP000245207"/>
    </source>
</evidence>
<feature type="domain" description="COI1 F-box" evidence="1">
    <location>
        <begin position="11"/>
        <end position="51"/>
    </location>
</feature>
<evidence type="ECO:0000259" key="1">
    <source>
        <dbReference type="Pfam" id="PF18511"/>
    </source>
</evidence>
<comment type="caution">
    <text evidence="2">The sequence shown here is derived from an EMBL/GenBank/DDBJ whole genome shotgun (WGS) entry which is preliminary data.</text>
</comment>
<dbReference type="InterPro" id="IPR041567">
    <property type="entry name" value="COI1_F-box"/>
</dbReference>
<dbReference type="InterPro" id="IPR006553">
    <property type="entry name" value="Leu-rich_rpt_Cys-con_subtyp"/>
</dbReference>